<name>A0A3R8YR43_9BURK</name>
<dbReference type="InterPro" id="IPR002541">
    <property type="entry name" value="Cyt_c_assembly"/>
</dbReference>
<comment type="function">
    <text evidence="9">Required for the biogenesis of c-type cytochromes. Possible subunit of a heme lyase.</text>
</comment>
<dbReference type="Proteomes" id="UP000269265">
    <property type="component" value="Unassembled WGS sequence"/>
</dbReference>
<dbReference type="Pfam" id="PF01578">
    <property type="entry name" value="Cytochrom_C_asm"/>
    <property type="match status" value="1"/>
</dbReference>
<dbReference type="NCBIfam" id="TIGR00353">
    <property type="entry name" value="nrfE"/>
    <property type="match status" value="1"/>
</dbReference>
<comment type="similarity">
    <text evidence="2">Belongs to the CcmF/CycK/Ccl1/NrfE/CcsA family.</text>
</comment>
<dbReference type="InterPro" id="IPR003567">
    <property type="entry name" value="Cyt_c_biogenesis"/>
</dbReference>
<feature type="transmembrane region" description="Helical" evidence="11">
    <location>
        <begin position="6"/>
        <end position="29"/>
    </location>
</feature>
<dbReference type="PRINTS" id="PR01410">
    <property type="entry name" value="CCBIOGENESIS"/>
</dbReference>
<dbReference type="PANTHER" id="PTHR43653:SF1">
    <property type="entry name" value="CYTOCHROME C-TYPE BIOGENESIS PROTEIN CCMF"/>
    <property type="match status" value="1"/>
</dbReference>
<feature type="transmembrane region" description="Helical" evidence="11">
    <location>
        <begin position="207"/>
        <end position="229"/>
    </location>
</feature>
<evidence type="ECO:0000256" key="8">
    <source>
        <dbReference type="ARBA" id="ARBA00023136"/>
    </source>
</evidence>
<dbReference type="GO" id="GO:0015232">
    <property type="term" value="F:heme transmembrane transporter activity"/>
    <property type="evidence" value="ECO:0007669"/>
    <property type="project" value="InterPro"/>
</dbReference>
<keyword evidence="3" id="KW-1003">Cell membrane</keyword>
<dbReference type="RefSeq" id="WP_125241213.1">
    <property type="nucleotide sequence ID" value="NZ_RSED01000001.1"/>
</dbReference>
<feature type="transmembrane region" description="Helical" evidence="11">
    <location>
        <begin position="352"/>
        <end position="373"/>
    </location>
</feature>
<keyword evidence="4" id="KW-0997">Cell inner membrane</keyword>
<feature type="transmembrane region" description="Helical" evidence="11">
    <location>
        <begin position="613"/>
        <end position="633"/>
    </location>
</feature>
<feature type="transmembrane region" description="Helical" evidence="11">
    <location>
        <begin position="273"/>
        <end position="293"/>
    </location>
</feature>
<evidence type="ECO:0000259" key="13">
    <source>
        <dbReference type="Pfam" id="PF16327"/>
    </source>
</evidence>
<evidence type="ECO:0000256" key="10">
    <source>
        <dbReference type="SAM" id="MobiDB-lite"/>
    </source>
</evidence>
<evidence type="ECO:0000256" key="9">
    <source>
        <dbReference type="ARBA" id="ARBA00037230"/>
    </source>
</evidence>
<feature type="transmembrane region" description="Helical" evidence="11">
    <location>
        <begin position="393"/>
        <end position="412"/>
    </location>
</feature>
<evidence type="ECO:0000256" key="1">
    <source>
        <dbReference type="ARBA" id="ARBA00004429"/>
    </source>
</evidence>
<keyword evidence="15" id="KW-1185">Reference proteome</keyword>
<evidence type="ECO:0000256" key="7">
    <source>
        <dbReference type="ARBA" id="ARBA00022989"/>
    </source>
</evidence>
<dbReference type="NCBIfam" id="NF007691">
    <property type="entry name" value="PRK10369.1"/>
    <property type="match status" value="1"/>
</dbReference>
<evidence type="ECO:0000256" key="6">
    <source>
        <dbReference type="ARBA" id="ARBA00022748"/>
    </source>
</evidence>
<evidence type="ECO:0000256" key="11">
    <source>
        <dbReference type="SAM" id="Phobius"/>
    </source>
</evidence>
<feature type="transmembrane region" description="Helical" evidence="11">
    <location>
        <begin position="424"/>
        <end position="441"/>
    </location>
</feature>
<dbReference type="GO" id="GO:0005886">
    <property type="term" value="C:plasma membrane"/>
    <property type="evidence" value="ECO:0007669"/>
    <property type="project" value="UniProtKB-SubCell"/>
</dbReference>
<evidence type="ECO:0000256" key="2">
    <source>
        <dbReference type="ARBA" id="ARBA00009186"/>
    </source>
</evidence>
<comment type="subcellular location">
    <subcellularLocation>
        <location evidence="1">Cell inner membrane</location>
        <topology evidence="1">Multi-pass membrane protein</topology>
    </subcellularLocation>
</comment>
<feature type="transmembrane region" description="Helical" evidence="11">
    <location>
        <begin position="125"/>
        <end position="142"/>
    </location>
</feature>
<evidence type="ECO:0000313" key="14">
    <source>
        <dbReference type="EMBL" id="RRS06070.1"/>
    </source>
</evidence>
<evidence type="ECO:0000256" key="4">
    <source>
        <dbReference type="ARBA" id="ARBA00022519"/>
    </source>
</evidence>
<dbReference type="GO" id="GO:0017004">
    <property type="term" value="P:cytochrome complex assembly"/>
    <property type="evidence" value="ECO:0007669"/>
    <property type="project" value="UniProtKB-KW"/>
</dbReference>
<dbReference type="InterPro" id="IPR032523">
    <property type="entry name" value="CcmF_C"/>
</dbReference>
<sequence length="662" mass="71596">MTAQLGQIALVLAWSLSILLGLLPLWGAARGLPSWMALARPLAIAVCALVAVAFGCLVASFVAMDFSLAYVARNANSLLPLHYRIAATWGGHEGSLLLWQLMLNAWTLAVALLSREVPPPTRARVLGVLGLISMGFLSFMLFTSDPFRPVWPVPADGADLNPLLQDAGMIFHPPLLYMGYVGLSVAFAFAIAALLDGTPDPQWARHARPWTLTAWACLTLGILLGSFWAYYELGWGGWWFWDAVENASFMPWLVGTALLHSLVVTHKRQAFRSWTVLLAILAFSLALLGTFLVRSGVLTSVHAFASDPARGRFILVMLSLVIGGSLGLYAWRAPKWSSGPAFGWFSREAFLVLNNLFLLVAAGTVLLGTLYPLAVDALDMGRISVGPPYFEAVFVPLMLPVLLLMPIAPWLAWRQADPVRAWRALRGAALASVVLAAGLLASRLGSATMALGVMLGSWILLATVGHAVSRLKDPQGWTTGLRQQPPAYWGMVMAHAGIGVFVLGVTLLKGLEHSQDQSLRVGEAVEVSGYRFAFQAVDEVNGPNYLAARATFEVTQDGMPVATLHPERRLYTVQRTPMTEAAIDRSPLRDLYVSLGGTTDEGRWGVRLQVKPFMGWIWAGCLLMGAGGLVSACDRRRRRAQPTTAHALLPSDAPASPAPHTA</sequence>
<dbReference type="GO" id="GO:0020037">
    <property type="term" value="F:heme binding"/>
    <property type="evidence" value="ECO:0007669"/>
    <property type="project" value="InterPro"/>
</dbReference>
<feature type="transmembrane region" description="Helical" evidence="11">
    <location>
        <begin position="313"/>
        <end position="331"/>
    </location>
</feature>
<feature type="transmembrane region" description="Helical" evidence="11">
    <location>
        <begin position="249"/>
        <end position="266"/>
    </location>
</feature>
<feature type="domain" description="Cytochrome c assembly protein" evidence="12">
    <location>
        <begin position="89"/>
        <end position="295"/>
    </location>
</feature>
<gene>
    <name evidence="14" type="ORF">EIP75_00220</name>
</gene>
<dbReference type="PANTHER" id="PTHR43653">
    <property type="entry name" value="CYTOCHROME C ASSEMBLY PROTEIN-RELATED"/>
    <property type="match status" value="1"/>
</dbReference>
<accession>A0A3R8YR43</accession>
<dbReference type="GO" id="GO:0016829">
    <property type="term" value="F:lyase activity"/>
    <property type="evidence" value="ECO:0007669"/>
    <property type="project" value="UniProtKB-KW"/>
</dbReference>
<evidence type="ECO:0000256" key="3">
    <source>
        <dbReference type="ARBA" id="ARBA00022475"/>
    </source>
</evidence>
<reference evidence="14 15" key="1">
    <citation type="submission" date="2018-12" db="EMBL/GenBank/DDBJ databases">
        <title>The whole draft genome of Aquabacterium sp. SJQ9.</title>
        <authorList>
            <person name="Sun L."/>
            <person name="Gao X."/>
            <person name="Chen W."/>
            <person name="Huang K."/>
        </authorList>
    </citation>
    <scope>NUCLEOTIDE SEQUENCE [LARGE SCALE GENOMIC DNA]</scope>
    <source>
        <strain evidence="14 15">SJQ9</strain>
    </source>
</reference>
<evidence type="ECO:0000313" key="15">
    <source>
        <dbReference type="Proteomes" id="UP000269265"/>
    </source>
</evidence>
<evidence type="ECO:0000259" key="12">
    <source>
        <dbReference type="Pfam" id="PF01578"/>
    </source>
</evidence>
<protein>
    <submittedName>
        <fullName evidence="14">Heme lyase CcmF/NrfE family subunit</fullName>
    </submittedName>
</protein>
<feature type="region of interest" description="Disordered" evidence="10">
    <location>
        <begin position="641"/>
        <end position="662"/>
    </location>
</feature>
<comment type="caution">
    <text evidence="14">The sequence shown here is derived from an EMBL/GenBank/DDBJ whole genome shotgun (WGS) entry which is preliminary data.</text>
</comment>
<keyword evidence="6" id="KW-0201">Cytochrome c-type biogenesis</keyword>
<feature type="domain" description="Cytochrome c-type biogenesis protein CcmF C-terminal" evidence="13">
    <location>
        <begin position="315"/>
        <end position="635"/>
    </location>
</feature>
<keyword evidence="7 11" id="KW-1133">Transmembrane helix</keyword>
<dbReference type="OrthoDB" id="9761451at2"/>
<proteinExistence type="inferred from homology"/>
<dbReference type="EMBL" id="RSED01000001">
    <property type="protein sequence ID" value="RRS06070.1"/>
    <property type="molecule type" value="Genomic_DNA"/>
</dbReference>
<feature type="transmembrane region" description="Helical" evidence="11">
    <location>
        <begin position="96"/>
        <end position="113"/>
    </location>
</feature>
<dbReference type="InterPro" id="IPR003568">
    <property type="entry name" value="Cyt_c_biogenesis_CcmF"/>
</dbReference>
<dbReference type="Pfam" id="PF16327">
    <property type="entry name" value="CcmF_C"/>
    <property type="match status" value="1"/>
</dbReference>
<evidence type="ECO:0000256" key="5">
    <source>
        <dbReference type="ARBA" id="ARBA00022692"/>
    </source>
</evidence>
<feature type="transmembrane region" description="Helical" evidence="11">
    <location>
        <begin position="447"/>
        <end position="468"/>
    </location>
</feature>
<feature type="compositionally biased region" description="Low complexity" evidence="10">
    <location>
        <begin position="645"/>
        <end position="662"/>
    </location>
</feature>
<feature type="transmembrane region" description="Helical" evidence="11">
    <location>
        <begin position="175"/>
        <end position="195"/>
    </location>
</feature>
<feature type="transmembrane region" description="Helical" evidence="11">
    <location>
        <begin position="41"/>
        <end position="64"/>
    </location>
</feature>
<feature type="transmembrane region" description="Helical" evidence="11">
    <location>
        <begin position="488"/>
        <end position="508"/>
    </location>
</feature>
<dbReference type="AlphaFoldDB" id="A0A3R8YR43"/>
<keyword evidence="14" id="KW-0456">Lyase</keyword>
<organism evidence="14 15">
    <name type="scientific">Aquabacterium soli</name>
    <dbReference type="NCBI Taxonomy" id="2493092"/>
    <lineage>
        <taxon>Bacteria</taxon>
        <taxon>Pseudomonadati</taxon>
        <taxon>Pseudomonadota</taxon>
        <taxon>Betaproteobacteria</taxon>
        <taxon>Burkholderiales</taxon>
        <taxon>Aquabacterium</taxon>
    </lineage>
</organism>
<keyword evidence="5 11" id="KW-0812">Transmembrane</keyword>
<keyword evidence="8 11" id="KW-0472">Membrane</keyword>
<dbReference type="PRINTS" id="PR01411">
    <property type="entry name" value="CCMFBIOGNSIS"/>
</dbReference>